<dbReference type="SUPFAM" id="SSF82114">
    <property type="entry name" value="Riboflavin kinase-like"/>
    <property type="match status" value="1"/>
</dbReference>
<dbReference type="RefSeq" id="WP_117512811.1">
    <property type="nucleotide sequence ID" value="NZ_JAQCPI010000005.1"/>
</dbReference>
<dbReference type="AlphaFoldDB" id="A0A413EUQ0"/>
<dbReference type="GO" id="GO:0009398">
    <property type="term" value="P:FMN biosynthetic process"/>
    <property type="evidence" value="ECO:0007669"/>
    <property type="project" value="UniProtKB-UniRule"/>
</dbReference>
<evidence type="ECO:0000256" key="9">
    <source>
        <dbReference type="ARBA" id="ARBA00022777"/>
    </source>
</evidence>
<evidence type="ECO:0000259" key="16">
    <source>
        <dbReference type="SMART" id="SM00904"/>
    </source>
</evidence>
<accession>A0A413EUQ0</accession>
<organism evidence="17 18">
    <name type="scientific">Bacteroides ovatus</name>
    <dbReference type="NCBI Taxonomy" id="28116"/>
    <lineage>
        <taxon>Bacteria</taxon>
        <taxon>Pseudomonadati</taxon>
        <taxon>Bacteroidota</taxon>
        <taxon>Bacteroidia</taxon>
        <taxon>Bacteroidales</taxon>
        <taxon>Bacteroidaceae</taxon>
        <taxon>Bacteroides</taxon>
    </lineage>
</organism>
<dbReference type="PANTHER" id="PTHR22749">
    <property type="entry name" value="RIBOFLAVIN KINASE/FMN ADENYLYLTRANSFERASE"/>
    <property type="match status" value="1"/>
</dbReference>
<evidence type="ECO:0000256" key="7">
    <source>
        <dbReference type="ARBA" id="ARBA00022695"/>
    </source>
</evidence>
<dbReference type="InterPro" id="IPR002606">
    <property type="entry name" value="Riboflavin_kinase_bac"/>
</dbReference>
<evidence type="ECO:0000256" key="4">
    <source>
        <dbReference type="ARBA" id="ARBA00022630"/>
    </source>
</evidence>
<reference evidence="17 18" key="1">
    <citation type="submission" date="2018-08" db="EMBL/GenBank/DDBJ databases">
        <title>A genome reference for cultivated species of the human gut microbiota.</title>
        <authorList>
            <person name="Zou Y."/>
            <person name="Xue W."/>
            <person name="Luo G."/>
        </authorList>
    </citation>
    <scope>NUCLEOTIDE SEQUENCE [LARGE SCALE GENOMIC DNA]</scope>
    <source>
        <strain evidence="17 18">AF04-46</strain>
    </source>
</reference>
<keyword evidence="9 15" id="KW-0418">Kinase</keyword>
<keyword evidence="7 15" id="KW-0548">Nucleotidyltransferase</keyword>
<evidence type="ECO:0000313" key="17">
    <source>
        <dbReference type="EMBL" id="RGX11466.1"/>
    </source>
</evidence>
<evidence type="ECO:0000256" key="2">
    <source>
        <dbReference type="ARBA" id="ARBA00004726"/>
    </source>
</evidence>
<keyword evidence="10 15" id="KW-0274">FAD</keyword>
<dbReference type="PANTHER" id="PTHR22749:SF6">
    <property type="entry name" value="RIBOFLAVIN KINASE"/>
    <property type="match status" value="1"/>
</dbReference>
<dbReference type="UniPathway" id="UPA00277">
    <property type="reaction ID" value="UER00407"/>
</dbReference>
<protein>
    <recommendedName>
        <fullName evidence="15">Riboflavin biosynthesis protein</fullName>
    </recommendedName>
    <domain>
        <recommendedName>
            <fullName evidence="15">Riboflavin kinase</fullName>
            <ecNumber evidence="15">2.7.1.26</ecNumber>
        </recommendedName>
        <alternativeName>
            <fullName evidence="15">Flavokinase</fullName>
        </alternativeName>
    </domain>
    <domain>
        <recommendedName>
            <fullName evidence="15">FMN adenylyltransferase</fullName>
            <ecNumber evidence="15">2.7.7.2</ecNumber>
        </recommendedName>
        <alternativeName>
            <fullName evidence="15">FAD pyrophosphorylase</fullName>
        </alternativeName>
        <alternativeName>
            <fullName evidence="15">FAD synthase</fullName>
        </alternativeName>
    </domain>
</protein>
<dbReference type="GO" id="GO:0009231">
    <property type="term" value="P:riboflavin biosynthetic process"/>
    <property type="evidence" value="ECO:0007669"/>
    <property type="project" value="InterPro"/>
</dbReference>
<dbReference type="PIRSF" id="PIRSF004491">
    <property type="entry name" value="FAD_Synth"/>
    <property type="match status" value="1"/>
</dbReference>
<dbReference type="FunFam" id="3.40.50.620:FF:000021">
    <property type="entry name" value="Riboflavin biosynthesis protein"/>
    <property type="match status" value="1"/>
</dbReference>
<comment type="caution">
    <text evidence="17">The sequence shown here is derived from an EMBL/GenBank/DDBJ whole genome shotgun (WGS) entry which is preliminary data.</text>
</comment>
<dbReference type="NCBIfam" id="TIGR00083">
    <property type="entry name" value="ribF"/>
    <property type="match status" value="1"/>
</dbReference>
<proteinExistence type="inferred from homology"/>
<dbReference type="SUPFAM" id="SSF52374">
    <property type="entry name" value="Nucleotidylyl transferase"/>
    <property type="match status" value="1"/>
</dbReference>
<dbReference type="Pfam" id="PF01687">
    <property type="entry name" value="Flavokinase"/>
    <property type="match status" value="1"/>
</dbReference>
<keyword evidence="12" id="KW-0511">Multifunctional enzyme</keyword>
<feature type="domain" description="Riboflavin kinase" evidence="16">
    <location>
        <begin position="188"/>
        <end position="314"/>
    </location>
</feature>
<dbReference type="InterPro" id="IPR014729">
    <property type="entry name" value="Rossmann-like_a/b/a_fold"/>
</dbReference>
<dbReference type="UniPathway" id="UPA00276">
    <property type="reaction ID" value="UER00406"/>
</dbReference>
<dbReference type="NCBIfam" id="NF004162">
    <property type="entry name" value="PRK05627.1-5"/>
    <property type="match status" value="1"/>
</dbReference>
<dbReference type="GO" id="GO:0005524">
    <property type="term" value="F:ATP binding"/>
    <property type="evidence" value="ECO:0007669"/>
    <property type="project" value="UniProtKB-UniRule"/>
</dbReference>
<comment type="pathway">
    <text evidence="2 15">Cofactor biosynthesis; FAD biosynthesis; FAD from FMN: step 1/1.</text>
</comment>
<evidence type="ECO:0000256" key="13">
    <source>
        <dbReference type="ARBA" id="ARBA00047880"/>
    </source>
</evidence>
<evidence type="ECO:0000256" key="14">
    <source>
        <dbReference type="ARBA" id="ARBA00049494"/>
    </source>
</evidence>
<dbReference type="InterPro" id="IPR023468">
    <property type="entry name" value="Riboflavin_kinase"/>
</dbReference>
<evidence type="ECO:0000313" key="18">
    <source>
        <dbReference type="Proteomes" id="UP000286031"/>
    </source>
</evidence>
<dbReference type="EMBL" id="QSBI01000006">
    <property type="protein sequence ID" value="RGX11466.1"/>
    <property type="molecule type" value="Genomic_DNA"/>
</dbReference>
<dbReference type="CDD" id="cd02064">
    <property type="entry name" value="FAD_synthetase_N"/>
    <property type="match status" value="1"/>
</dbReference>
<comment type="similarity">
    <text evidence="15">Belongs to the ribF family.</text>
</comment>
<evidence type="ECO:0000256" key="15">
    <source>
        <dbReference type="PIRNR" id="PIRNR004491"/>
    </source>
</evidence>
<comment type="pathway">
    <text evidence="3 15">Cofactor biosynthesis; FMN biosynthesis; FMN from riboflavin (ATP route): step 1/1.</text>
</comment>
<comment type="catalytic activity">
    <reaction evidence="14 15">
        <text>FMN + ATP + H(+) = FAD + diphosphate</text>
        <dbReference type="Rhea" id="RHEA:17237"/>
        <dbReference type="ChEBI" id="CHEBI:15378"/>
        <dbReference type="ChEBI" id="CHEBI:30616"/>
        <dbReference type="ChEBI" id="CHEBI:33019"/>
        <dbReference type="ChEBI" id="CHEBI:57692"/>
        <dbReference type="ChEBI" id="CHEBI:58210"/>
        <dbReference type="EC" id="2.7.7.2"/>
    </reaction>
</comment>
<dbReference type="Proteomes" id="UP000286031">
    <property type="component" value="Unassembled WGS sequence"/>
</dbReference>
<dbReference type="Gene3D" id="3.40.50.620">
    <property type="entry name" value="HUPs"/>
    <property type="match status" value="1"/>
</dbReference>
<dbReference type="FunFam" id="2.40.30.30:FF:000003">
    <property type="entry name" value="Riboflavin biosynthesis protein"/>
    <property type="match status" value="1"/>
</dbReference>
<dbReference type="Gene3D" id="2.40.30.30">
    <property type="entry name" value="Riboflavin kinase-like"/>
    <property type="match status" value="1"/>
</dbReference>
<comment type="catalytic activity">
    <reaction evidence="13 15">
        <text>riboflavin + ATP = FMN + ADP + H(+)</text>
        <dbReference type="Rhea" id="RHEA:14357"/>
        <dbReference type="ChEBI" id="CHEBI:15378"/>
        <dbReference type="ChEBI" id="CHEBI:30616"/>
        <dbReference type="ChEBI" id="CHEBI:57986"/>
        <dbReference type="ChEBI" id="CHEBI:58210"/>
        <dbReference type="ChEBI" id="CHEBI:456216"/>
        <dbReference type="EC" id="2.7.1.26"/>
    </reaction>
</comment>
<evidence type="ECO:0000256" key="5">
    <source>
        <dbReference type="ARBA" id="ARBA00022643"/>
    </source>
</evidence>
<comment type="function">
    <text evidence="1">Catalyzes the phosphorylation of riboflavin to FMN followed by the adenylation of FMN to FAD.</text>
</comment>
<keyword evidence="6 15" id="KW-0808">Transferase</keyword>
<dbReference type="SMART" id="SM00904">
    <property type="entry name" value="Flavokinase"/>
    <property type="match status" value="1"/>
</dbReference>
<evidence type="ECO:0000256" key="8">
    <source>
        <dbReference type="ARBA" id="ARBA00022741"/>
    </source>
</evidence>
<keyword evidence="11 15" id="KW-0067">ATP-binding</keyword>
<dbReference type="GO" id="GO:0003919">
    <property type="term" value="F:FMN adenylyltransferase activity"/>
    <property type="evidence" value="ECO:0007669"/>
    <property type="project" value="UniProtKB-UniRule"/>
</dbReference>
<dbReference type="InterPro" id="IPR015865">
    <property type="entry name" value="Riboflavin_kinase_bac/euk"/>
</dbReference>
<evidence type="ECO:0000256" key="1">
    <source>
        <dbReference type="ARBA" id="ARBA00002121"/>
    </source>
</evidence>
<evidence type="ECO:0000256" key="12">
    <source>
        <dbReference type="ARBA" id="ARBA00023268"/>
    </source>
</evidence>
<dbReference type="EC" id="2.7.7.2" evidence="15"/>
<keyword evidence="4 15" id="KW-0285">Flavoprotein</keyword>
<keyword evidence="8 15" id="KW-0547">Nucleotide-binding</keyword>
<sequence>MQIIRDISAITPEPCVATIGFFDGVHAGHRYLIQQVKEIAAAKGLRSALVTFPVHPRKVMNAGYRPELLTTPEEKISLLADIGVDYCLMLDFTPEISRLTAREFMTQLLKERYQVKYLIIGYDHRFGHNRSEGFEDYVRYGKEIGIEVIRAKAYTSNIEIGNEPNIPVSSSLIRKLLHEGEVSLAAHCLKYEYFLDGIVVGGYQVGRKIGFPTANLRVDDPDKLIPADGVYAVWVTFDGKTYMGMLNIGVRPTIDNDPNRTIEVNILHFHSDIYDKFIRLTFVKRTRPELKFSSIDELITQLHKDAEETETILKNRFLCKSHL</sequence>
<dbReference type="GO" id="GO:0008531">
    <property type="term" value="F:riboflavin kinase activity"/>
    <property type="evidence" value="ECO:0007669"/>
    <property type="project" value="UniProtKB-UniRule"/>
</dbReference>
<dbReference type="EC" id="2.7.1.26" evidence="15"/>
<keyword evidence="5 15" id="KW-0288">FMN</keyword>
<evidence type="ECO:0000256" key="6">
    <source>
        <dbReference type="ARBA" id="ARBA00022679"/>
    </source>
</evidence>
<dbReference type="InterPro" id="IPR023465">
    <property type="entry name" value="Riboflavin_kinase_dom_sf"/>
</dbReference>
<name>A0A413EUQ0_BACOV</name>
<evidence type="ECO:0000256" key="11">
    <source>
        <dbReference type="ARBA" id="ARBA00022840"/>
    </source>
</evidence>
<evidence type="ECO:0000256" key="10">
    <source>
        <dbReference type="ARBA" id="ARBA00022827"/>
    </source>
</evidence>
<gene>
    <name evidence="17" type="ORF">DWV35_07380</name>
</gene>
<dbReference type="InterPro" id="IPR015864">
    <property type="entry name" value="FAD_synthase"/>
</dbReference>
<evidence type="ECO:0000256" key="3">
    <source>
        <dbReference type="ARBA" id="ARBA00005201"/>
    </source>
</evidence>
<dbReference type="GO" id="GO:0006747">
    <property type="term" value="P:FAD biosynthetic process"/>
    <property type="evidence" value="ECO:0007669"/>
    <property type="project" value="UniProtKB-UniRule"/>
</dbReference>
<dbReference type="Pfam" id="PF06574">
    <property type="entry name" value="FAD_syn"/>
    <property type="match status" value="1"/>
</dbReference>